<dbReference type="RefSeq" id="WP_338578829.1">
    <property type="nucleotide sequence ID" value="NZ_CP146284.1"/>
</dbReference>
<keyword evidence="2" id="KW-1185">Reference proteome</keyword>
<dbReference type="Gene3D" id="2.120.10.30">
    <property type="entry name" value="TolB, C-terminal domain"/>
    <property type="match status" value="1"/>
</dbReference>
<proteinExistence type="predicted"/>
<evidence type="ECO:0000313" key="1">
    <source>
        <dbReference type="EMBL" id="WWV67863.1"/>
    </source>
</evidence>
<sequence>MKTNVLKIKNDMLQRMFGYCFIGMIQFVLLGCSCTSTDQEKGLTTIDLSKDYPKKEILLSEIADIQYVYMNEGNDYIYGGNPLYVSDHTFVFYSEGSFLFFTKDGQPKSKFNHQGNGPDEYDYFSKVVYDEANDELYILSEKRLIVYSSSGVYKRTIALSLSDDKRITSMANYDNGSLLLFDSDNFVLISKADGSELKRLDVSSGEKVKLYAINQDEQRVSVIASTQNQIVNYKDGLLLSDYSTDTVFFFNKNKELIPVLIKQPSIHSMDPVIYANTFVDAADYLFYRKIIVKVQNGQLPSVYLMQNKKDGTVYEQEIKMDDFKGKQVEIAPEILTSSSRHGLVVLDLVELEEAYADGRLKGKLKELMEKIDRENGNNVYMLLTFK</sequence>
<organism evidence="1 2">
    <name type="scientific">Parabacteroides absconsus</name>
    <dbReference type="NCBI Taxonomy" id="2951805"/>
    <lineage>
        <taxon>Bacteria</taxon>
        <taxon>Pseudomonadati</taxon>
        <taxon>Bacteroidota</taxon>
        <taxon>Bacteroidia</taxon>
        <taxon>Bacteroidales</taxon>
        <taxon>Tannerellaceae</taxon>
        <taxon>Parabacteroides</taxon>
    </lineage>
</organism>
<name>A0ABZ2IPM3_9BACT</name>
<dbReference type="PROSITE" id="PS51257">
    <property type="entry name" value="PROKAR_LIPOPROTEIN"/>
    <property type="match status" value="1"/>
</dbReference>
<dbReference type="SUPFAM" id="SSF50969">
    <property type="entry name" value="YVTN repeat-like/Quinoprotein amine dehydrogenase"/>
    <property type="match status" value="1"/>
</dbReference>
<protein>
    <submittedName>
        <fullName evidence="1">6-bladed beta-propeller</fullName>
    </submittedName>
</protein>
<dbReference type="InterPro" id="IPR011044">
    <property type="entry name" value="Quino_amine_DH_bsu"/>
</dbReference>
<dbReference type="Pfam" id="PF17170">
    <property type="entry name" value="DUF5128"/>
    <property type="match status" value="1"/>
</dbReference>
<evidence type="ECO:0000313" key="2">
    <source>
        <dbReference type="Proteomes" id="UP001320603"/>
    </source>
</evidence>
<dbReference type="InterPro" id="IPR011042">
    <property type="entry name" value="6-blade_b-propeller_TolB-like"/>
</dbReference>
<dbReference type="EMBL" id="CP146284">
    <property type="protein sequence ID" value="WWV67863.1"/>
    <property type="molecule type" value="Genomic_DNA"/>
</dbReference>
<gene>
    <name evidence="1" type="ORF">NEE14_007925</name>
</gene>
<reference evidence="1 2" key="1">
    <citation type="submission" date="2024-02" db="EMBL/GenBank/DDBJ databases">
        <title>Whole genome sequencing of Parabacteroides sp. AD58.</title>
        <authorList>
            <person name="Chaplin A.V."/>
            <person name="Pikina A.P."/>
            <person name="Sokolova S.R."/>
            <person name="Korostin D.O."/>
            <person name="Efimov B.A."/>
        </authorList>
    </citation>
    <scope>NUCLEOTIDE SEQUENCE [LARGE SCALE GENOMIC DNA]</scope>
    <source>
        <strain evidence="1 2">AD58</strain>
    </source>
</reference>
<dbReference type="Proteomes" id="UP001320603">
    <property type="component" value="Chromosome"/>
</dbReference>
<accession>A0ABZ2IPM3</accession>